<keyword evidence="1" id="KW-0812">Transmembrane</keyword>
<comment type="caution">
    <text evidence="2">The sequence shown here is derived from an EMBL/GenBank/DDBJ whole genome shotgun (WGS) entry which is preliminary data.</text>
</comment>
<dbReference type="Pfam" id="PF22564">
    <property type="entry name" value="HAAS"/>
    <property type="match status" value="1"/>
</dbReference>
<feature type="transmembrane region" description="Helical" evidence="1">
    <location>
        <begin position="174"/>
        <end position="197"/>
    </location>
</feature>
<dbReference type="RefSeq" id="WP_219542964.1">
    <property type="nucleotide sequence ID" value="NZ_BAABFD010000017.1"/>
</dbReference>
<gene>
    <name evidence="2" type="ORF">OUY24_24425</name>
</gene>
<keyword evidence="1" id="KW-0472">Membrane</keyword>
<dbReference type="Proteomes" id="UP001212498">
    <property type="component" value="Unassembled WGS sequence"/>
</dbReference>
<proteinExistence type="predicted"/>
<feature type="transmembrane region" description="Helical" evidence="1">
    <location>
        <begin position="276"/>
        <end position="297"/>
    </location>
</feature>
<reference evidence="2 3" key="1">
    <citation type="submission" date="2022-11" db="EMBL/GenBank/DDBJ databases">
        <title>Nonomuraea corallina sp. nov., a new species of the genus Nonomuraea isolated from sea side sediment in Thai sea.</title>
        <authorList>
            <person name="Ngamcharungchit C."/>
            <person name="Matsumoto A."/>
            <person name="Suriyachadkun C."/>
            <person name="Panbangred W."/>
            <person name="Inahashi Y."/>
            <person name="Intra B."/>
        </authorList>
    </citation>
    <scope>NUCLEOTIDE SEQUENCE [LARGE SCALE GENOMIC DNA]</scope>
    <source>
        <strain evidence="2 3">DSM 43553</strain>
    </source>
</reference>
<protein>
    <submittedName>
        <fullName evidence="2">Uncharacterized protein</fullName>
    </submittedName>
</protein>
<accession>A0ABT4T2P5</accession>
<sequence length="304" mass="32708">MTTLTDRYVAEALRGIPEGQRRDIELELRSSIADAVEVRLRTGEDESRAEVEALAALGDPARLAAEYAGRPLHLIGPALYLSYTRLLKTLLTTAVPLVFLGASVVGFARGGPAGRALWEATGTALTVAMHVAFWVTLVFAAVQRAPSMRDRRPARWDPATLPELPARRIDRTSLIGGTSVATVLICLLVLVQLYGPVPVISPGLWESGWLYLAVVFAAVRIGFDLVGYYVGWGVPQAVAHAVMGLAFVVLGVWVTAGGALLNDAFLEAMGWPEGVVTWVVVIVVVLMAVNDSINGFVRARRRKA</sequence>
<evidence type="ECO:0000256" key="1">
    <source>
        <dbReference type="SAM" id="Phobius"/>
    </source>
</evidence>
<keyword evidence="1" id="KW-1133">Transmembrane helix</keyword>
<feature type="transmembrane region" description="Helical" evidence="1">
    <location>
        <begin position="237"/>
        <end position="256"/>
    </location>
</feature>
<evidence type="ECO:0000313" key="3">
    <source>
        <dbReference type="Proteomes" id="UP001212498"/>
    </source>
</evidence>
<keyword evidence="3" id="KW-1185">Reference proteome</keyword>
<feature type="transmembrane region" description="Helical" evidence="1">
    <location>
        <begin position="120"/>
        <end position="142"/>
    </location>
</feature>
<dbReference type="EMBL" id="JAPNUD010000076">
    <property type="protein sequence ID" value="MDA0643787.1"/>
    <property type="molecule type" value="Genomic_DNA"/>
</dbReference>
<name>A0ABT4T2P5_9ACTN</name>
<feature type="transmembrane region" description="Helical" evidence="1">
    <location>
        <begin position="89"/>
        <end position="108"/>
    </location>
</feature>
<feature type="transmembrane region" description="Helical" evidence="1">
    <location>
        <begin position="209"/>
        <end position="230"/>
    </location>
</feature>
<evidence type="ECO:0000313" key="2">
    <source>
        <dbReference type="EMBL" id="MDA0643787.1"/>
    </source>
</evidence>
<organism evidence="2 3">
    <name type="scientific">Nonomuraea ferruginea</name>
    <dbReference type="NCBI Taxonomy" id="46174"/>
    <lineage>
        <taxon>Bacteria</taxon>
        <taxon>Bacillati</taxon>
        <taxon>Actinomycetota</taxon>
        <taxon>Actinomycetes</taxon>
        <taxon>Streptosporangiales</taxon>
        <taxon>Streptosporangiaceae</taxon>
        <taxon>Nonomuraea</taxon>
    </lineage>
</organism>